<dbReference type="RefSeq" id="WP_067079599.1">
    <property type="nucleotide sequence ID" value="NZ_LRFG02000001.1"/>
</dbReference>
<reference evidence="1" key="1">
    <citation type="submission" date="2017-08" db="EMBL/GenBank/DDBJ databases">
        <title>Microbulbifer marisrubri sp. nov., a halophilic alphaproteobacterium isolated from marine sediment of the Yellow Sea, China.</title>
        <authorList>
            <person name="Zhang G."/>
            <person name="Xiong Q."/>
        </authorList>
    </citation>
    <scope>NUCLEOTIDE SEQUENCE [LARGE SCALE GENOMIC DNA]</scope>
    <source>
        <strain evidence="1">WRN-8</strain>
    </source>
</reference>
<evidence type="ECO:0000313" key="2">
    <source>
        <dbReference type="Proteomes" id="UP000218427"/>
    </source>
</evidence>
<organism evidence="1 2">
    <name type="scientific">Microbulbifer flavimaris</name>
    <dbReference type="NCBI Taxonomy" id="1781068"/>
    <lineage>
        <taxon>Bacteria</taxon>
        <taxon>Pseudomonadati</taxon>
        <taxon>Pseudomonadota</taxon>
        <taxon>Gammaproteobacteria</taxon>
        <taxon>Cellvibrionales</taxon>
        <taxon>Microbulbiferaceae</taxon>
        <taxon>Microbulbifer</taxon>
    </lineage>
</organism>
<name>A0ABX4I1Q1_9GAMM</name>
<proteinExistence type="predicted"/>
<comment type="caution">
    <text evidence="1">The sequence shown here is derived from an EMBL/GenBank/DDBJ whole genome shotgun (WGS) entry which is preliminary data.</text>
</comment>
<sequence>MNIQGLSANNQDYTALPQSKLFPLVVALTALLAPLPCHALDPEPRRWSHLPIDENYLTLALAKTNADIYFNPTLLLEDVEQHLDTQAVQYVRTFEWMNKSSRIELLQGYQSAKWAGRLDGIEASTAREGASDTFVRMAMNLYGAPPLRGEAFREYRASTTSETIVGVALNARLPTGHYQKDRLLNLGQNRFVLRPQLGLVHSRRQWSVEFTGEIALHGKNDEFIRFNSLEQKPLYILHTHLVYSFSAGRWASISLGYDYGGENRVNGIVQDDMQENIGWKLSYAHPLTPTLGLKASYLGSRTQRETGLDSKTFALSVSFTW</sequence>
<gene>
    <name evidence="1" type="ORF">AWR36_000285</name>
</gene>
<dbReference type="EMBL" id="LRFG02000001">
    <property type="protein sequence ID" value="PCO06266.1"/>
    <property type="molecule type" value="Genomic_DNA"/>
</dbReference>
<dbReference type="Pfam" id="PF13557">
    <property type="entry name" value="Phenol_MetA_deg"/>
    <property type="match status" value="1"/>
</dbReference>
<keyword evidence="2" id="KW-1185">Reference proteome</keyword>
<accession>A0ABX4I1Q1</accession>
<dbReference type="Proteomes" id="UP000218427">
    <property type="component" value="Unassembled WGS sequence"/>
</dbReference>
<dbReference type="InterPro" id="IPR025737">
    <property type="entry name" value="FApF"/>
</dbReference>
<protein>
    <submittedName>
        <fullName evidence="1">Transporter</fullName>
    </submittedName>
</protein>
<evidence type="ECO:0000313" key="1">
    <source>
        <dbReference type="EMBL" id="PCO06266.1"/>
    </source>
</evidence>